<gene>
    <name evidence="3" type="ORF">GA0116948_10578</name>
</gene>
<feature type="compositionally biased region" description="Low complexity" evidence="1">
    <location>
        <begin position="193"/>
        <end position="212"/>
    </location>
</feature>
<feature type="region of interest" description="Disordered" evidence="1">
    <location>
        <begin position="167"/>
        <end position="212"/>
    </location>
</feature>
<dbReference type="Pfam" id="PF01476">
    <property type="entry name" value="LysM"/>
    <property type="match status" value="2"/>
</dbReference>
<organism evidence="3 4">
    <name type="scientific">Chitinophaga costaii</name>
    <dbReference type="NCBI Taxonomy" id="1335309"/>
    <lineage>
        <taxon>Bacteria</taxon>
        <taxon>Pseudomonadati</taxon>
        <taxon>Bacteroidota</taxon>
        <taxon>Chitinophagia</taxon>
        <taxon>Chitinophagales</taxon>
        <taxon>Chitinophagaceae</taxon>
        <taxon>Chitinophaga</taxon>
    </lineage>
</organism>
<proteinExistence type="predicted"/>
<dbReference type="InterPro" id="IPR036779">
    <property type="entry name" value="LysM_dom_sf"/>
</dbReference>
<dbReference type="PANTHER" id="PTHR33734:SF22">
    <property type="entry name" value="MEMBRANE-BOUND LYTIC MUREIN TRANSGLYCOSYLASE D"/>
    <property type="match status" value="1"/>
</dbReference>
<sequence>MTWAVLAMGTAAGVQAQDTLQVQGTTPNLFLSHKVRKGETFYSLSRAYGLPAKDIATINKLPFEKGVQIGESVKIPLTAANFTQAASSAPGASLHPVYHRVAEKETLYRVSQNYNKVPIDNIRHWNNFSGDGLQKDSYVVIGYVKGGASAAALAHGGVASVPPATVAPPPPVASTEPAAKPQPSTPEVSKPVATTPAATTAPPATATPASDPAPVIAMPVSTPAGVSFESIFSQQIKGKDVKTEKGPGGWFKSNAVLNSGKYYALHNSAPRGTIIKVTNPLNGKFIYAKVLDAIPQLKQNAGLIIKLSDASMAALSTSDAKFYCELSYVE</sequence>
<dbReference type="Proteomes" id="UP000242818">
    <property type="component" value="Unassembled WGS sequence"/>
</dbReference>
<evidence type="ECO:0000259" key="2">
    <source>
        <dbReference type="PROSITE" id="PS51782"/>
    </source>
</evidence>
<evidence type="ECO:0000313" key="4">
    <source>
        <dbReference type="Proteomes" id="UP000242818"/>
    </source>
</evidence>
<dbReference type="SMART" id="SM00257">
    <property type="entry name" value="LysM"/>
    <property type="match status" value="2"/>
</dbReference>
<reference evidence="3 4" key="1">
    <citation type="submission" date="2016-08" db="EMBL/GenBank/DDBJ databases">
        <authorList>
            <person name="Seilhamer J.J."/>
        </authorList>
    </citation>
    <scope>NUCLEOTIDE SEQUENCE [LARGE SCALE GENOMIC DNA]</scope>
    <source>
        <strain evidence="3 4">A37T2</strain>
    </source>
</reference>
<dbReference type="PANTHER" id="PTHR33734">
    <property type="entry name" value="LYSM DOMAIN-CONTAINING GPI-ANCHORED PROTEIN 2"/>
    <property type="match status" value="1"/>
</dbReference>
<dbReference type="AlphaFoldDB" id="A0A1C4D5D1"/>
<dbReference type="Gene3D" id="2.40.40.10">
    <property type="entry name" value="RlpA-like domain"/>
    <property type="match status" value="1"/>
</dbReference>
<dbReference type="Gene3D" id="3.10.350.10">
    <property type="entry name" value="LysM domain"/>
    <property type="match status" value="2"/>
</dbReference>
<name>A0A1C4D5D1_9BACT</name>
<dbReference type="STRING" id="1335309.GA0116948_10578"/>
<evidence type="ECO:0000256" key="1">
    <source>
        <dbReference type="SAM" id="MobiDB-lite"/>
    </source>
</evidence>
<dbReference type="InterPro" id="IPR018392">
    <property type="entry name" value="LysM"/>
</dbReference>
<dbReference type="SUPFAM" id="SSF54106">
    <property type="entry name" value="LysM domain"/>
    <property type="match status" value="1"/>
</dbReference>
<feature type="domain" description="LysM" evidence="2">
    <location>
        <begin position="31"/>
        <end position="75"/>
    </location>
</feature>
<dbReference type="InterPro" id="IPR036908">
    <property type="entry name" value="RlpA-like_sf"/>
</dbReference>
<keyword evidence="4" id="KW-1185">Reference proteome</keyword>
<dbReference type="EMBL" id="FMAR01000005">
    <property type="protein sequence ID" value="SCC26532.1"/>
    <property type="molecule type" value="Genomic_DNA"/>
</dbReference>
<evidence type="ECO:0000313" key="3">
    <source>
        <dbReference type="EMBL" id="SCC26532.1"/>
    </source>
</evidence>
<dbReference type="CDD" id="cd00118">
    <property type="entry name" value="LysM"/>
    <property type="match status" value="2"/>
</dbReference>
<protein>
    <submittedName>
        <fullName evidence="3">LysM domain-containing protein</fullName>
    </submittedName>
</protein>
<accession>A0A1C4D5D1</accession>
<dbReference type="PROSITE" id="PS51782">
    <property type="entry name" value="LYSM"/>
    <property type="match status" value="1"/>
</dbReference>